<evidence type="ECO:0008006" key="4">
    <source>
        <dbReference type="Google" id="ProtNLM"/>
    </source>
</evidence>
<organism evidence="2 3">
    <name type="scientific">Sphingobacterium nematocida</name>
    <dbReference type="NCBI Taxonomy" id="1513896"/>
    <lineage>
        <taxon>Bacteria</taxon>
        <taxon>Pseudomonadati</taxon>
        <taxon>Bacteroidota</taxon>
        <taxon>Sphingobacteriia</taxon>
        <taxon>Sphingobacteriales</taxon>
        <taxon>Sphingobacteriaceae</taxon>
        <taxon>Sphingobacterium</taxon>
    </lineage>
</organism>
<accession>A0A1T5CS66</accession>
<dbReference type="PROSITE" id="PS51257">
    <property type="entry name" value="PROKAR_LIPOPROTEIN"/>
    <property type="match status" value="1"/>
</dbReference>
<dbReference type="AlphaFoldDB" id="A0A1T5CS66"/>
<proteinExistence type="predicted"/>
<dbReference type="RefSeq" id="WP_079642516.1">
    <property type="nucleotide sequence ID" value="NZ_FUZF01000004.1"/>
</dbReference>
<keyword evidence="3" id="KW-1185">Reference proteome</keyword>
<dbReference type="PANTHER" id="PTHR39335:SF1">
    <property type="entry name" value="BLL4220 PROTEIN"/>
    <property type="match status" value="1"/>
</dbReference>
<feature type="chain" id="PRO_5012029820" description="Lipoprotein with Yx(FWY)xxD motif" evidence="1">
    <location>
        <begin position="25"/>
        <end position="281"/>
    </location>
</feature>
<dbReference type="OrthoDB" id="597632at2"/>
<dbReference type="GO" id="GO:0043448">
    <property type="term" value="P:alkane catabolic process"/>
    <property type="evidence" value="ECO:0007669"/>
    <property type="project" value="TreeGrafter"/>
</dbReference>
<dbReference type="PANTHER" id="PTHR39335">
    <property type="entry name" value="BLL4220 PROTEIN"/>
    <property type="match status" value="1"/>
</dbReference>
<protein>
    <recommendedName>
        <fullName evidence="4">Lipoprotein with Yx(FWY)xxD motif</fullName>
    </recommendedName>
</protein>
<dbReference type="InterPro" id="IPR005297">
    <property type="entry name" value="Lipoprotein_repeat"/>
</dbReference>
<feature type="signal peptide" evidence="1">
    <location>
        <begin position="1"/>
        <end position="24"/>
    </location>
</feature>
<gene>
    <name evidence="2" type="ORF">SAMN05660841_01560</name>
</gene>
<dbReference type="STRING" id="1513896.SAMN05660841_01560"/>
<name>A0A1T5CS66_9SPHI</name>
<evidence type="ECO:0000313" key="2">
    <source>
        <dbReference type="EMBL" id="SKB62173.1"/>
    </source>
</evidence>
<dbReference type="Pfam" id="PF03640">
    <property type="entry name" value="Lipoprotein_15"/>
    <property type="match status" value="3"/>
</dbReference>
<dbReference type="Proteomes" id="UP000190150">
    <property type="component" value="Unassembled WGS sequence"/>
</dbReference>
<reference evidence="3" key="1">
    <citation type="submission" date="2017-02" db="EMBL/GenBank/DDBJ databases">
        <authorList>
            <person name="Varghese N."/>
            <person name="Submissions S."/>
        </authorList>
    </citation>
    <scope>NUCLEOTIDE SEQUENCE [LARGE SCALE GENOMIC DNA]</scope>
    <source>
        <strain evidence="3">DSM 24091</strain>
    </source>
</reference>
<keyword evidence="1" id="KW-0732">Signal</keyword>
<evidence type="ECO:0000256" key="1">
    <source>
        <dbReference type="SAM" id="SignalP"/>
    </source>
</evidence>
<sequence>MKIVRKSLVAVQLCLLLTSMSACSDDETTPPVEEKKGLQTRVDANFGKVLTDAKGKTLYFFAKDSKGIASCAGACLANWPVYHNTDPSSDLGLDKSLIGEITREDGTKQSTYKGWPLYYYANDAATNDVKGDAFLKIWYVAKPDYLLMVANAQLIGADGKSYKDDYTEGQALTSYLTDGQGRTLYSFAPDKFNTNTFTKADFSNDAVWPIFQSNTGAIPSIVTKDQIAIITVYGKSQLTYKGWPLYYFGQDSKRGDNKGVSFPKPGVWPIVNEKTTTAPKA</sequence>
<evidence type="ECO:0000313" key="3">
    <source>
        <dbReference type="Proteomes" id="UP000190150"/>
    </source>
</evidence>
<dbReference type="EMBL" id="FUZF01000004">
    <property type="protein sequence ID" value="SKB62173.1"/>
    <property type="molecule type" value="Genomic_DNA"/>
</dbReference>